<reference evidence="2 3" key="1">
    <citation type="submission" date="2020-10" db="EMBL/GenBank/DDBJ databases">
        <title>Sequencing the genomes of 1000 actinobacteria strains.</title>
        <authorList>
            <person name="Klenk H.-P."/>
        </authorList>
    </citation>
    <scope>NUCLEOTIDE SEQUENCE [LARGE SCALE GENOMIC DNA]</scope>
    <source>
        <strain evidence="2 3">DSM 43748</strain>
    </source>
</reference>
<proteinExistence type="predicted"/>
<dbReference type="Gene3D" id="3.10.450.50">
    <property type="match status" value="1"/>
</dbReference>
<protein>
    <recommendedName>
        <fullName evidence="1">SnoaL-like domain-containing protein</fullName>
    </recommendedName>
</protein>
<dbReference type="RefSeq" id="WP_192776101.1">
    <property type="nucleotide sequence ID" value="NZ_BAAASY010000014.1"/>
</dbReference>
<evidence type="ECO:0000259" key="1">
    <source>
        <dbReference type="Pfam" id="PF13577"/>
    </source>
</evidence>
<evidence type="ECO:0000313" key="3">
    <source>
        <dbReference type="Proteomes" id="UP000661607"/>
    </source>
</evidence>
<dbReference type="SUPFAM" id="SSF54427">
    <property type="entry name" value="NTF2-like"/>
    <property type="match status" value="1"/>
</dbReference>
<organism evidence="2 3">
    <name type="scientific">Nonomuraea africana</name>
    <dbReference type="NCBI Taxonomy" id="46171"/>
    <lineage>
        <taxon>Bacteria</taxon>
        <taxon>Bacillati</taxon>
        <taxon>Actinomycetota</taxon>
        <taxon>Actinomycetes</taxon>
        <taxon>Streptosporangiales</taxon>
        <taxon>Streptosporangiaceae</taxon>
        <taxon>Nonomuraea</taxon>
    </lineage>
</organism>
<feature type="domain" description="SnoaL-like" evidence="1">
    <location>
        <begin position="4"/>
        <end position="132"/>
    </location>
</feature>
<comment type="caution">
    <text evidence="2">The sequence shown here is derived from an EMBL/GenBank/DDBJ whole genome shotgun (WGS) entry which is preliminary data.</text>
</comment>
<name>A0ABR9KGJ0_9ACTN</name>
<accession>A0ABR9KGJ0</accession>
<dbReference type="EMBL" id="JADBEF010000001">
    <property type="protein sequence ID" value="MBE1561126.1"/>
    <property type="molecule type" value="Genomic_DNA"/>
</dbReference>
<dbReference type="InterPro" id="IPR032710">
    <property type="entry name" value="NTF2-like_dom_sf"/>
</dbReference>
<dbReference type="InterPro" id="IPR037401">
    <property type="entry name" value="SnoaL-like"/>
</dbReference>
<sequence length="143" mass="15485">MDEREVADRLEIAGVLARYARAIDTGEWDGLSAVFTADAVIDYRAAGGIAGGLAEVRAWLAEVLPHWPGRLHLIGAPVIDFVGGEAVVLAPFTDTLSPSREMVAAGAKGFCQGGGWYHHRMVRTPSGWRSRELVEEQAWRTIG</sequence>
<evidence type="ECO:0000313" key="2">
    <source>
        <dbReference type="EMBL" id="MBE1561126.1"/>
    </source>
</evidence>
<dbReference type="Proteomes" id="UP000661607">
    <property type="component" value="Unassembled WGS sequence"/>
</dbReference>
<keyword evidence="3" id="KW-1185">Reference proteome</keyword>
<dbReference type="Pfam" id="PF13577">
    <property type="entry name" value="SnoaL_4"/>
    <property type="match status" value="1"/>
</dbReference>
<gene>
    <name evidence="2" type="ORF">H4W81_003905</name>
</gene>